<gene>
    <name evidence="4" type="ORF">MEDL_63929</name>
</gene>
<feature type="transmembrane region" description="Helical" evidence="2">
    <location>
        <begin position="339"/>
        <end position="357"/>
    </location>
</feature>
<dbReference type="InterPro" id="IPR007053">
    <property type="entry name" value="LRAT_dom"/>
</dbReference>
<comment type="caution">
    <text evidence="4">The sequence shown here is derived from an EMBL/GenBank/DDBJ whole genome shotgun (WGS) entry which is preliminary data.</text>
</comment>
<dbReference type="Proteomes" id="UP000683360">
    <property type="component" value="Unassembled WGS sequence"/>
</dbReference>
<feature type="compositionally biased region" description="Basic and acidic residues" evidence="1">
    <location>
        <begin position="35"/>
        <end position="53"/>
    </location>
</feature>
<sequence length="485" mass="54442">MADNTNFDLTSICQTDEQQQKNEEGKVQSAYLGNAEKKYSDDSVGKQNEDKRNAACKSNDDEYHVKDYNDFEDKATPFAHFRVRRSGKFCTGEYYHHFIVIRIPNKNVKTDEFTVAHFTSSAEILSEDSRGSGKFTCQTISSDHDLLGYGTTEIPGLHLIKNPDYPKNDDDFSKAWKRLYERLGERDYQLSWNNCEHVVKYILTGKSSCKQVDDNRCRADCFNFLIDSREVGLRAALLVSSLGAIAGSLVRRAYVTIIVAAIVSYSVGTLEHVPQCGNKIGANIIDEAETRIKVAESRSGIAEQSSKQHLNGTKQFLYNKFVCDLAGQLAEEAIFKTCGASLVVSVAIETIFLYYYVLHSLLPKRKNILCPKEFCRIVSLHVLGGYGSILLAVLCGYFGFLNLNRPALVYFLIVFFVGFSFRYLLTIIGGILFDLCHCQCCLNCYVKCEVCCEQCCRGKCGKTGFAIITIMFLGGIGCALYFFLR</sequence>
<feature type="transmembrane region" description="Helical" evidence="2">
    <location>
        <begin position="464"/>
        <end position="484"/>
    </location>
</feature>
<keyword evidence="2" id="KW-1133">Transmembrane helix</keyword>
<keyword evidence="5" id="KW-1185">Reference proteome</keyword>
<dbReference type="Gene3D" id="3.90.1720.10">
    <property type="entry name" value="endopeptidase domain like (from Nostoc punctiforme)"/>
    <property type="match status" value="1"/>
</dbReference>
<feature type="domain" description="LRAT" evidence="3">
    <location>
        <begin position="161"/>
        <end position="207"/>
    </location>
</feature>
<name>A0A8S3VFD9_MYTED</name>
<keyword evidence="2" id="KW-0472">Membrane</keyword>
<proteinExistence type="predicted"/>
<reference evidence="4" key="1">
    <citation type="submission" date="2021-03" db="EMBL/GenBank/DDBJ databases">
        <authorList>
            <person name="Bekaert M."/>
        </authorList>
    </citation>
    <scope>NUCLEOTIDE SEQUENCE</scope>
</reference>
<keyword evidence="2" id="KW-0812">Transmembrane</keyword>
<evidence type="ECO:0000256" key="1">
    <source>
        <dbReference type="SAM" id="MobiDB-lite"/>
    </source>
</evidence>
<feature type="compositionally biased region" description="Polar residues" evidence="1">
    <location>
        <begin position="1"/>
        <end position="17"/>
    </location>
</feature>
<feature type="transmembrane region" description="Helical" evidence="2">
    <location>
        <begin position="378"/>
        <end position="401"/>
    </location>
</feature>
<feature type="region of interest" description="Disordered" evidence="1">
    <location>
        <begin position="1"/>
        <end position="53"/>
    </location>
</feature>
<organism evidence="4 5">
    <name type="scientific">Mytilus edulis</name>
    <name type="common">Blue mussel</name>
    <dbReference type="NCBI Taxonomy" id="6550"/>
    <lineage>
        <taxon>Eukaryota</taxon>
        <taxon>Metazoa</taxon>
        <taxon>Spiralia</taxon>
        <taxon>Lophotrochozoa</taxon>
        <taxon>Mollusca</taxon>
        <taxon>Bivalvia</taxon>
        <taxon>Autobranchia</taxon>
        <taxon>Pteriomorphia</taxon>
        <taxon>Mytilida</taxon>
        <taxon>Mytiloidea</taxon>
        <taxon>Mytilidae</taxon>
        <taxon>Mytilinae</taxon>
        <taxon>Mytilus</taxon>
    </lineage>
</organism>
<evidence type="ECO:0000259" key="3">
    <source>
        <dbReference type="Pfam" id="PF04970"/>
    </source>
</evidence>
<dbReference type="EMBL" id="CAJPWZ010003116">
    <property type="protein sequence ID" value="CAG2252331.1"/>
    <property type="molecule type" value="Genomic_DNA"/>
</dbReference>
<accession>A0A8S3VFD9</accession>
<evidence type="ECO:0000256" key="2">
    <source>
        <dbReference type="SAM" id="Phobius"/>
    </source>
</evidence>
<protein>
    <recommendedName>
        <fullName evidence="3">LRAT domain-containing protein</fullName>
    </recommendedName>
</protein>
<evidence type="ECO:0000313" key="5">
    <source>
        <dbReference type="Proteomes" id="UP000683360"/>
    </source>
</evidence>
<dbReference type="AlphaFoldDB" id="A0A8S3VFD9"/>
<dbReference type="Pfam" id="PF04970">
    <property type="entry name" value="LRAT"/>
    <property type="match status" value="1"/>
</dbReference>
<feature type="transmembrane region" description="Helical" evidence="2">
    <location>
        <begin position="407"/>
        <end position="425"/>
    </location>
</feature>
<dbReference type="OrthoDB" id="6047939at2759"/>
<evidence type="ECO:0000313" key="4">
    <source>
        <dbReference type="EMBL" id="CAG2252331.1"/>
    </source>
</evidence>